<gene>
    <name evidence="4" type="ORF">PPRIM_AZ9-3.1.T0090010</name>
</gene>
<organism evidence="4 5">
    <name type="scientific">Paramecium primaurelia</name>
    <dbReference type="NCBI Taxonomy" id="5886"/>
    <lineage>
        <taxon>Eukaryota</taxon>
        <taxon>Sar</taxon>
        <taxon>Alveolata</taxon>
        <taxon>Ciliophora</taxon>
        <taxon>Intramacronucleata</taxon>
        <taxon>Oligohymenophorea</taxon>
        <taxon>Peniculida</taxon>
        <taxon>Parameciidae</taxon>
        <taxon>Paramecium</taxon>
    </lineage>
</organism>
<keyword evidence="1" id="KW-0732">Signal</keyword>
<dbReference type="AlphaFoldDB" id="A0A8S1JSF2"/>
<dbReference type="PANTHER" id="PTHR38934:SF6">
    <property type="entry name" value="CHROMOSOME UNDETERMINED SCAFFOLD_176, WHOLE GENOME SHOTGUN SEQUENCE"/>
    <property type="match status" value="1"/>
</dbReference>
<evidence type="ECO:0000256" key="3">
    <source>
        <dbReference type="ARBA" id="ARBA00023157"/>
    </source>
</evidence>
<proteinExistence type="predicted"/>
<dbReference type="NCBIfam" id="TIGR02232">
    <property type="entry name" value="myxo_disulf_rpt"/>
    <property type="match status" value="2"/>
</dbReference>
<dbReference type="PANTHER" id="PTHR38934">
    <property type="entry name" value="HYPHALLY REGULATED CELL WALL PROTEIN 1"/>
    <property type="match status" value="1"/>
</dbReference>
<keyword evidence="5" id="KW-1185">Reference proteome</keyword>
<keyword evidence="2" id="KW-0677">Repeat</keyword>
<sequence length="341" mass="39658">MTESLPINPHCLLKCFEFYYLLCITSLPDWNLINQQCIYECENEVVADFNEYCSDDNNENEDQCHSCKYQCQENCIDCLDELKIETCKFGFYLIDNKCLSICGDLIVASDEKCDDQNKEPFDGCFKCLYSCPLNCQGCIDGQCINCENGYFLENNKCQEQCGNGIKTQNEECDDGNLFIEDGCSEICQIEIFWKCINDQKERSWCFQIINPTVELQFLNTTFNKQFILITSSQQVRLTDNHHNLTQNLKTQIINVSRSDYIITFDVEAEPTFEEPNEIQYLFTIEYIKQLEVELIFHIQFNITLVNNYGLEILKKEYSIKLTNPIVLSKAQKDLSKNTGLF</sequence>
<dbReference type="Pfam" id="PF13948">
    <property type="entry name" value="DUF4215"/>
    <property type="match status" value="2"/>
</dbReference>
<evidence type="ECO:0000256" key="1">
    <source>
        <dbReference type="ARBA" id="ARBA00022729"/>
    </source>
</evidence>
<dbReference type="InterPro" id="IPR011936">
    <property type="entry name" value="Myxo_disulph_rpt"/>
</dbReference>
<dbReference type="EMBL" id="CAJJDM010000006">
    <property type="protein sequence ID" value="CAD8044987.1"/>
    <property type="molecule type" value="Genomic_DNA"/>
</dbReference>
<evidence type="ECO:0008006" key="6">
    <source>
        <dbReference type="Google" id="ProtNLM"/>
    </source>
</evidence>
<reference evidence="4" key="1">
    <citation type="submission" date="2021-01" db="EMBL/GenBank/DDBJ databases">
        <authorList>
            <consortium name="Genoscope - CEA"/>
            <person name="William W."/>
        </authorList>
    </citation>
    <scope>NUCLEOTIDE SEQUENCE</scope>
</reference>
<comment type="caution">
    <text evidence="4">The sequence shown here is derived from an EMBL/GenBank/DDBJ whole genome shotgun (WGS) entry which is preliminary data.</text>
</comment>
<name>A0A8S1JSF2_PARPR</name>
<keyword evidence="3" id="KW-1015">Disulfide bond</keyword>
<evidence type="ECO:0000256" key="2">
    <source>
        <dbReference type="ARBA" id="ARBA00022737"/>
    </source>
</evidence>
<protein>
    <recommendedName>
        <fullName evidence="6">Insulin-like growth factor binding protein, N-terminal</fullName>
    </recommendedName>
</protein>
<dbReference type="Proteomes" id="UP000688137">
    <property type="component" value="Unassembled WGS sequence"/>
</dbReference>
<evidence type="ECO:0000313" key="4">
    <source>
        <dbReference type="EMBL" id="CAD8044987.1"/>
    </source>
</evidence>
<evidence type="ECO:0000313" key="5">
    <source>
        <dbReference type="Proteomes" id="UP000688137"/>
    </source>
</evidence>
<accession>A0A8S1JSF2</accession>